<sequence>VMRYIEGDIRGIKHSALLAWRGYVVTHKQHRDELDKLEKQVERLLQKHELRLAKYAVAMGEKQGPVLKNMVFTAWRDVSMGEKYLEKEREIEVQLEEMKRLHEINLTRKKEEQIKALAALGLK</sequence>
<gene>
    <name evidence="2" type="ORF">PGLA1383_LOCUS18932</name>
</gene>
<keyword evidence="1" id="KW-0175">Coiled coil</keyword>
<name>A0A813EHN0_POLGL</name>
<dbReference type="Proteomes" id="UP000654075">
    <property type="component" value="Unassembled WGS sequence"/>
</dbReference>
<organism evidence="2 3">
    <name type="scientific">Polarella glacialis</name>
    <name type="common">Dinoflagellate</name>
    <dbReference type="NCBI Taxonomy" id="89957"/>
    <lineage>
        <taxon>Eukaryota</taxon>
        <taxon>Sar</taxon>
        <taxon>Alveolata</taxon>
        <taxon>Dinophyceae</taxon>
        <taxon>Suessiales</taxon>
        <taxon>Suessiaceae</taxon>
        <taxon>Polarella</taxon>
    </lineage>
</organism>
<feature type="non-terminal residue" evidence="2">
    <location>
        <position position="123"/>
    </location>
</feature>
<proteinExistence type="predicted"/>
<reference evidence="2" key="1">
    <citation type="submission" date="2021-02" db="EMBL/GenBank/DDBJ databases">
        <authorList>
            <person name="Dougan E. K."/>
            <person name="Rhodes N."/>
            <person name="Thang M."/>
            <person name="Chan C."/>
        </authorList>
    </citation>
    <scope>NUCLEOTIDE SEQUENCE</scope>
</reference>
<evidence type="ECO:0000256" key="1">
    <source>
        <dbReference type="SAM" id="Coils"/>
    </source>
</evidence>
<dbReference type="EMBL" id="CAJNNV010012299">
    <property type="protein sequence ID" value="CAE8600618.1"/>
    <property type="molecule type" value="Genomic_DNA"/>
</dbReference>
<feature type="coiled-coil region" evidence="1">
    <location>
        <begin position="27"/>
        <end position="54"/>
    </location>
</feature>
<accession>A0A813EHN0</accession>
<protein>
    <submittedName>
        <fullName evidence="2">Uncharacterized protein</fullName>
    </submittedName>
</protein>
<comment type="caution">
    <text evidence="2">The sequence shown here is derived from an EMBL/GenBank/DDBJ whole genome shotgun (WGS) entry which is preliminary data.</text>
</comment>
<evidence type="ECO:0000313" key="3">
    <source>
        <dbReference type="Proteomes" id="UP000654075"/>
    </source>
</evidence>
<keyword evidence="3" id="KW-1185">Reference proteome</keyword>
<dbReference type="AlphaFoldDB" id="A0A813EHN0"/>
<evidence type="ECO:0000313" key="2">
    <source>
        <dbReference type="EMBL" id="CAE8600618.1"/>
    </source>
</evidence>
<dbReference type="OrthoDB" id="471300at2759"/>
<feature type="non-terminal residue" evidence="2">
    <location>
        <position position="1"/>
    </location>
</feature>